<evidence type="ECO:0000313" key="1">
    <source>
        <dbReference type="EMBL" id="MBA0859418.1"/>
    </source>
</evidence>
<dbReference type="Proteomes" id="UP000593576">
    <property type="component" value="Unassembled WGS sequence"/>
</dbReference>
<reference evidence="1" key="2">
    <citation type="submission" date="2020-04" db="EMBL/GenBank/DDBJ databases">
        <authorList>
            <person name="Grover C.E."/>
            <person name="Arick M.A. II"/>
            <person name="Thrash A."/>
            <person name="Conover J.L."/>
            <person name="Sanders W.S."/>
            <person name="Peterson D.G."/>
            <person name="Scheffler J.A."/>
            <person name="Scheffler B.E."/>
            <person name="Wendel J.F."/>
        </authorList>
    </citation>
    <scope>NUCLEOTIDE SEQUENCE</scope>
    <source>
        <strain evidence="1">1</strain>
        <tissue evidence="1">Leaf</tissue>
    </source>
</reference>
<accession>A0A7J9LL79</accession>
<dbReference type="EMBL" id="JABFAF010000007">
    <property type="protein sequence ID" value="MBA0859418.1"/>
    <property type="molecule type" value="Genomic_DNA"/>
</dbReference>
<proteinExistence type="predicted"/>
<sequence>MVREDTTREGRQPEGGIYVKIMGFHSHQCDSE</sequence>
<gene>
    <name evidence="1" type="ORF">Goshw_006656</name>
</gene>
<reference evidence="1 2" key="1">
    <citation type="journal article" date="2019" name="Genome Biol. Evol.">
        <title>Insights into the evolution of the New World diploid cottons (Gossypium, subgenus Houzingenia) based on genome sequencing.</title>
        <authorList>
            <person name="Grover C.E."/>
            <person name="Arick M.A. 2nd"/>
            <person name="Thrash A."/>
            <person name="Conover J.L."/>
            <person name="Sanders W.S."/>
            <person name="Peterson D.G."/>
            <person name="Frelichowski J.E."/>
            <person name="Scheffler J.A."/>
            <person name="Scheffler B.E."/>
            <person name="Wendel J.F."/>
        </authorList>
    </citation>
    <scope>NUCLEOTIDE SEQUENCE [LARGE SCALE GENOMIC DNA]</scope>
    <source>
        <strain evidence="1">1</strain>
        <tissue evidence="1">Leaf</tissue>
    </source>
</reference>
<keyword evidence="2" id="KW-1185">Reference proteome</keyword>
<comment type="caution">
    <text evidence="1">The sequence shown here is derived from an EMBL/GenBank/DDBJ whole genome shotgun (WGS) entry which is preliminary data.</text>
</comment>
<organism evidence="1 2">
    <name type="scientific">Gossypium schwendimanii</name>
    <name type="common">Cotton</name>
    <dbReference type="NCBI Taxonomy" id="34291"/>
    <lineage>
        <taxon>Eukaryota</taxon>
        <taxon>Viridiplantae</taxon>
        <taxon>Streptophyta</taxon>
        <taxon>Embryophyta</taxon>
        <taxon>Tracheophyta</taxon>
        <taxon>Spermatophyta</taxon>
        <taxon>Magnoliopsida</taxon>
        <taxon>eudicotyledons</taxon>
        <taxon>Gunneridae</taxon>
        <taxon>Pentapetalae</taxon>
        <taxon>rosids</taxon>
        <taxon>malvids</taxon>
        <taxon>Malvales</taxon>
        <taxon>Malvaceae</taxon>
        <taxon>Malvoideae</taxon>
        <taxon>Gossypium</taxon>
    </lineage>
</organism>
<protein>
    <submittedName>
        <fullName evidence="1">Uncharacterized protein</fullName>
    </submittedName>
</protein>
<dbReference type="EMBL" id="JABFAF010000007">
    <property type="protein sequence ID" value="MBA0859419.1"/>
    <property type="molecule type" value="Genomic_DNA"/>
</dbReference>
<dbReference type="AlphaFoldDB" id="A0A7J9LL79"/>
<evidence type="ECO:0000313" key="2">
    <source>
        <dbReference type="Proteomes" id="UP000593576"/>
    </source>
</evidence>
<name>A0A7J9LL79_GOSSC</name>